<dbReference type="Proteomes" id="UP000092207">
    <property type="component" value="Unassembled WGS sequence"/>
</dbReference>
<gene>
    <name evidence="2" type="ORF">A5679_06515</name>
</gene>
<evidence type="ECO:0000256" key="1">
    <source>
        <dbReference type="SAM" id="SignalP"/>
    </source>
</evidence>
<organism evidence="2 3">
    <name type="scientific">Mycobacterium scrofulaceum</name>
    <dbReference type="NCBI Taxonomy" id="1783"/>
    <lineage>
        <taxon>Bacteria</taxon>
        <taxon>Bacillati</taxon>
        <taxon>Actinomycetota</taxon>
        <taxon>Actinomycetes</taxon>
        <taxon>Mycobacteriales</taxon>
        <taxon>Mycobacteriaceae</taxon>
        <taxon>Mycobacterium</taxon>
    </lineage>
</organism>
<name>A0A1A2WCG2_MYCSC</name>
<dbReference type="EMBL" id="LZJY01000010">
    <property type="protein sequence ID" value="OBI10581.1"/>
    <property type="molecule type" value="Genomic_DNA"/>
</dbReference>
<sequence>MRGCFMRSVLVGLLVLFCCGIATAPTEAECQPAEFFVADNADPLFEPKADATIAQGGMAVTGSTPLDGVYWSPAQQRLTFERSREFHLCGPDEPALRVTAEALRHQFDQESVLLFAYLPQWDPEDNAILITVPDVDIARLGDALSADPSARTRLRGGSVTTIDHTLVLVAGSDDRDVARRLVSAAGGNWDDATIAYGRGEFVE</sequence>
<protein>
    <submittedName>
        <fullName evidence="2">Uncharacterized protein</fullName>
    </submittedName>
</protein>
<feature type="chain" id="PRO_5008316997" evidence="1">
    <location>
        <begin position="25"/>
        <end position="203"/>
    </location>
</feature>
<evidence type="ECO:0000313" key="3">
    <source>
        <dbReference type="Proteomes" id="UP000092207"/>
    </source>
</evidence>
<dbReference type="AlphaFoldDB" id="A0A1A2WCG2"/>
<accession>A0A1A2WCG2</accession>
<keyword evidence="1" id="KW-0732">Signal</keyword>
<comment type="caution">
    <text evidence="2">The sequence shown here is derived from an EMBL/GenBank/DDBJ whole genome shotgun (WGS) entry which is preliminary data.</text>
</comment>
<proteinExistence type="predicted"/>
<feature type="signal peptide" evidence="1">
    <location>
        <begin position="1"/>
        <end position="24"/>
    </location>
</feature>
<evidence type="ECO:0000313" key="2">
    <source>
        <dbReference type="EMBL" id="OBI10581.1"/>
    </source>
</evidence>
<reference evidence="2 3" key="1">
    <citation type="submission" date="2016-06" db="EMBL/GenBank/DDBJ databases">
        <authorList>
            <person name="Kjaerup R.B."/>
            <person name="Dalgaard T.S."/>
            <person name="Juul-Madsen H.R."/>
        </authorList>
    </citation>
    <scope>NUCLEOTIDE SEQUENCE [LARGE SCALE GENOMIC DNA]</scope>
    <source>
        <strain evidence="2 3">E2838</strain>
    </source>
</reference>